<keyword evidence="3 4" id="KW-0727">SH2 domain</keyword>
<feature type="region of interest" description="Disordered" evidence="5">
    <location>
        <begin position="718"/>
        <end position="740"/>
    </location>
</feature>
<dbReference type="InterPro" id="IPR036290">
    <property type="entry name" value="Phe_ZIP_sf"/>
</dbReference>
<evidence type="ECO:0000256" key="4">
    <source>
        <dbReference type="PROSITE-ProRule" id="PRU00191"/>
    </source>
</evidence>
<dbReference type="InterPro" id="IPR001849">
    <property type="entry name" value="PH_domain"/>
</dbReference>
<dbReference type="PANTHER" id="PTHR10872:SF1">
    <property type="entry name" value="SH2B ADAPTER PROTEIN 3"/>
    <property type="match status" value="1"/>
</dbReference>
<dbReference type="CDD" id="cd01231">
    <property type="entry name" value="PH_SH2B_family"/>
    <property type="match status" value="1"/>
</dbReference>
<evidence type="ECO:0000313" key="7">
    <source>
        <dbReference type="EMBL" id="CAH2295900.1"/>
    </source>
</evidence>
<feature type="region of interest" description="Disordered" evidence="5">
    <location>
        <begin position="1109"/>
        <end position="1136"/>
    </location>
</feature>
<name>A0AAD1S9U0_PELCU</name>
<evidence type="ECO:0000256" key="2">
    <source>
        <dbReference type="ARBA" id="ARBA00022553"/>
    </source>
</evidence>
<dbReference type="GO" id="GO:0005886">
    <property type="term" value="C:plasma membrane"/>
    <property type="evidence" value="ECO:0007669"/>
    <property type="project" value="TreeGrafter"/>
</dbReference>
<dbReference type="Gene3D" id="3.30.505.10">
    <property type="entry name" value="SH2 domain"/>
    <property type="match status" value="1"/>
</dbReference>
<evidence type="ECO:0000256" key="1">
    <source>
        <dbReference type="ARBA" id="ARBA00010220"/>
    </source>
</evidence>
<organism evidence="7 8">
    <name type="scientific">Pelobates cultripes</name>
    <name type="common">Western spadefoot toad</name>
    <dbReference type="NCBI Taxonomy" id="61616"/>
    <lineage>
        <taxon>Eukaryota</taxon>
        <taxon>Metazoa</taxon>
        <taxon>Chordata</taxon>
        <taxon>Craniata</taxon>
        <taxon>Vertebrata</taxon>
        <taxon>Euteleostomi</taxon>
        <taxon>Amphibia</taxon>
        <taxon>Batrachia</taxon>
        <taxon>Anura</taxon>
        <taxon>Pelobatoidea</taxon>
        <taxon>Pelobatidae</taxon>
        <taxon>Pelobates</taxon>
    </lineage>
</organism>
<dbReference type="InterPro" id="IPR036860">
    <property type="entry name" value="SH2_dom_sf"/>
</dbReference>
<reference evidence="7" key="1">
    <citation type="submission" date="2022-03" db="EMBL/GenBank/DDBJ databases">
        <authorList>
            <person name="Alioto T."/>
            <person name="Alioto T."/>
            <person name="Gomez Garrido J."/>
        </authorList>
    </citation>
    <scope>NUCLEOTIDE SEQUENCE</scope>
</reference>
<dbReference type="PROSITE" id="PS50001">
    <property type="entry name" value="SH2"/>
    <property type="match status" value="1"/>
</dbReference>
<dbReference type="SMART" id="SM00233">
    <property type="entry name" value="PH"/>
    <property type="match status" value="1"/>
</dbReference>
<dbReference type="Pfam" id="PF00017">
    <property type="entry name" value="SH2"/>
    <property type="match status" value="1"/>
</dbReference>
<accession>A0AAD1S9U0</accession>
<dbReference type="Gene3D" id="6.10.140.110">
    <property type="match status" value="2"/>
</dbReference>
<dbReference type="InterPro" id="IPR000980">
    <property type="entry name" value="SH2"/>
</dbReference>
<dbReference type="Gene3D" id="2.30.29.30">
    <property type="entry name" value="Pleckstrin-homology domain (PH domain)/Phosphotyrosine-binding domain (PTB)"/>
    <property type="match status" value="2"/>
</dbReference>
<dbReference type="SUPFAM" id="SSF109805">
    <property type="entry name" value="Phenylalanine zipper"/>
    <property type="match status" value="2"/>
</dbReference>
<dbReference type="InterPro" id="IPR030523">
    <property type="entry name" value="SH2B"/>
</dbReference>
<dbReference type="GO" id="GO:0005068">
    <property type="term" value="F:transmembrane receptor protein tyrosine kinase adaptor activity"/>
    <property type="evidence" value="ECO:0007669"/>
    <property type="project" value="TreeGrafter"/>
</dbReference>
<keyword evidence="2" id="KW-0597">Phosphoprotein</keyword>
<evidence type="ECO:0000313" key="8">
    <source>
        <dbReference type="Proteomes" id="UP001295444"/>
    </source>
</evidence>
<evidence type="ECO:0000256" key="5">
    <source>
        <dbReference type="SAM" id="MobiDB-lite"/>
    </source>
</evidence>
<evidence type="ECO:0000256" key="3">
    <source>
        <dbReference type="ARBA" id="ARBA00022999"/>
    </source>
</evidence>
<dbReference type="AlphaFoldDB" id="A0AAD1S9U0"/>
<dbReference type="InterPro" id="IPR011993">
    <property type="entry name" value="PH-like_dom_sf"/>
</dbReference>
<dbReference type="SUPFAM" id="SSF55550">
    <property type="entry name" value="SH2 domain"/>
    <property type="match status" value="1"/>
</dbReference>
<dbReference type="SMART" id="SM00252">
    <property type="entry name" value="SH2"/>
    <property type="match status" value="1"/>
</dbReference>
<sequence length="1136" mass="131067">MERDKKRTLQHTTAASVTEMNGDAIQPESSSVPQGWNEFCELHAISTARELAKQYWLFANQNPHHDILAAENFSLQFTDLFQQYFRNEVRESWGMDQYKFFPFSRVKDYRETGRRPSQESPSTVAPKVEVDLAARHEHTEQTVCDTAVQHMPKSWSLEELRPNVSTSSPRPFIRFSLNSLRRSLRNIFRRRSTDSAPTETRETEADSAESPTWHGIPRRILPWTTTRDQVVEVRKEGHLNYGMVDEACFNSGDFWQRCRLVLRKSSSLESEDYLLELFDPPKKFGTKHSVTCGKVRDIKELNCLITYYMPGDSLYFTLDVSRVGYVAFESKKKQLLFLNFFELFGCILKWWKVNDPQGPPPRQAPSALSRMRALELSTKLSKKNRCLLFKNIWFDGAVKIPKPLKFPIGDATGLFWGQPSSTQRYMLVYRLSGHYEYLRLRENNLFCKLEKCHAFADLQCFLNAAHVFCGQYWHLPMALCQERACIFPTLYKRRCFHYMFRNTVCCSPRSGRPETYESHACYSMLAMERDKKRTLQQHTTAASVTEMNGDAIQPESSSVPQGWNEFCELHAISTARELAKQYWLFANQNPHHDILAAENFSLQFTDLFQQYFRNEVRESWGMDQYKFFPFSRVKDYRETGRRPSQESPSTVAPKVEVDLAARHEHTEQTVCDTAVQHMPKSWSLEELRPNVSTSSPRPFIRFSLNSLRRSLRNIFRRRSTDSAPTETRETEADSAESPTWHGIPRRILPWTTTRDQVVEVRKEGHLNYGMVDEACFNSGDFWQRCRLVLRKSSSLESEDYLLELFDPPKCSKPKLCVLCCHVQEIRKCTRLEMPDNINTFVLKANTTEVIFEASDEQQLNSWTSEIKECMSRTEETDVGTQAVSQSDMAAQNPGSTDSITQGATVLVPPEQCCQKTDRFLASYPWFHGPITRVKAAQLVQSQGFEGHGVFLVRQSETRRGEYVLTFNFQGRAKHLRLTLTRSGQCHVQHLRFQSVVEMLHYFRLNPIPLECGASCDVKLSSYVVAAVHSQELGSQEQNTSVSALLFPLPIQRWNSDRSVSHNLSPNLRQPHAEDIQSSSYAEQIFHVIPPPEELARSFLRSEVSGAQSVSRRESDYEMDSPSRCHTRAIDNPYTAL</sequence>
<dbReference type="SUPFAM" id="SSF50729">
    <property type="entry name" value="PH domain-like"/>
    <property type="match status" value="2"/>
</dbReference>
<evidence type="ECO:0000259" key="6">
    <source>
        <dbReference type="PROSITE" id="PS50001"/>
    </source>
</evidence>
<feature type="domain" description="SH2" evidence="6">
    <location>
        <begin position="925"/>
        <end position="1023"/>
    </location>
</feature>
<dbReference type="Pfam" id="PF08916">
    <property type="entry name" value="Phe_ZIP"/>
    <property type="match status" value="2"/>
</dbReference>
<dbReference type="PRINTS" id="PR00401">
    <property type="entry name" value="SH2DOMAIN"/>
</dbReference>
<gene>
    <name evidence="7" type="ORF">PECUL_23A018079</name>
</gene>
<dbReference type="FunFam" id="3.30.505.10:FF:000008">
    <property type="entry name" value="SH2B adapter protein 1 isoform 2"/>
    <property type="match status" value="1"/>
</dbReference>
<comment type="similarity">
    <text evidence="1">Belongs to the SH2B adapter family.</text>
</comment>
<protein>
    <submittedName>
        <fullName evidence="7">SH2B adapter 3</fullName>
    </submittedName>
</protein>
<dbReference type="GO" id="GO:0035556">
    <property type="term" value="P:intracellular signal transduction"/>
    <property type="evidence" value="ECO:0007669"/>
    <property type="project" value="TreeGrafter"/>
</dbReference>
<feature type="region of interest" description="Disordered" evidence="5">
    <location>
        <begin position="191"/>
        <end position="213"/>
    </location>
</feature>
<dbReference type="EMBL" id="OW240916">
    <property type="protein sequence ID" value="CAH2295900.1"/>
    <property type="molecule type" value="Genomic_DNA"/>
</dbReference>
<dbReference type="InterPro" id="IPR015012">
    <property type="entry name" value="Phe_ZIP"/>
</dbReference>
<keyword evidence="8" id="KW-1185">Reference proteome</keyword>
<proteinExistence type="inferred from homology"/>
<dbReference type="PANTHER" id="PTHR10872">
    <property type="entry name" value="SH2B ADAPTER PROTEIN"/>
    <property type="match status" value="1"/>
</dbReference>
<dbReference type="Proteomes" id="UP001295444">
    <property type="component" value="Chromosome 05"/>
</dbReference>